<evidence type="ECO:0000313" key="2">
    <source>
        <dbReference type="EMBL" id="KRY03123.1"/>
    </source>
</evidence>
<reference evidence="2 3" key="1">
    <citation type="submission" date="2015-01" db="EMBL/GenBank/DDBJ databases">
        <title>Evolution of Trichinella species and genotypes.</title>
        <authorList>
            <person name="Korhonen P.K."/>
            <person name="Edoardo P."/>
            <person name="Giuseppe L.R."/>
            <person name="Gasser R.B."/>
        </authorList>
    </citation>
    <scope>NUCLEOTIDE SEQUENCE [LARGE SCALE GENOMIC DNA]</scope>
    <source>
        <strain evidence="2">ISS2496</strain>
    </source>
</reference>
<dbReference type="AlphaFoldDB" id="A0A0V0YSZ6"/>
<proteinExistence type="predicted"/>
<gene>
    <name evidence="2" type="ORF">T12_14729</name>
</gene>
<protein>
    <submittedName>
        <fullName evidence="2">Uncharacterized protein</fullName>
    </submittedName>
</protein>
<organism evidence="2 3">
    <name type="scientific">Trichinella patagoniensis</name>
    <dbReference type="NCBI Taxonomy" id="990121"/>
    <lineage>
        <taxon>Eukaryota</taxon>
        <taxon>Metazoa</taxon>
        <taxon>Ecdysozoa</taxon>
        <taxon>Nematoda</taxon>
        <taxon>Enoplea</taxon>
        <taxon>Dorylaimia</taxon>
        <taxon>Trichinellida</taxon>
        <taxon>Trichinellidae</taxon>
        <taxon>Trichinella</taxon>
    </lineage>
</organism>
<comment type="caution">
    <text evidence="2">The sequence shown here is derived from an EMBL/GenBank/DDBJ whole genome shotgun (WGS) entry which is preliminary data.</text>
</comment>
<feature type="region of interest" description="Disordered" evidence="1">
    <location>
        <begin position="1"/>
        <end position="30"/>
    </location>
</feature>
<dbReference type="Proteomes" id="UP000054783">
    <property type="component" value="Unassembled WGS sequence"/>
</dbReference>
<name>A0A0V0YSZ6_9BILA</name>
<evidence type="ECO:0000256" key="1">
    <source>
        <dbReference type="SAM" id="MobiDB-lite"/>
    </source>
</evidence>
<feature type="compositionally biased region" description="Basic and acidic residues" evidence="1">
    <location>
        <begin position="8"/>
        <end position="23"/>
    </location>
</feature>
<accession>A0A0V0YSZ6</accession>
<evidence type="ECO:0000313" key="3">
    <source>
        <dbReference type="Proteomes" id="UP000054783"/>
    </source>
</evidence>
<keyword evidence="3" id="KW-1185">Reference proteome</keyword>
<sequence>MALSKGVYSKDDCGRLTSKDSNHTRRSKQNTYHVVNKNIAPSKLPMEVDERGDAFRGIPKLRFWCPWIILGCHGHPQA</sequence>
<dbReference type="EMBL" id="JYDQ01003112">
    <property type="protein sequence ID" value="KRY03123.1"/>
    <property type="molecule type" value="Genomic_DNA"/>
</dbReference>